<accession>A0A171KW87</accession>
<proteinExistence type="predicted"/>
<evidence type="ECO:0000313" key="2">
    <source>
        <dbReference type="Proteomes" id="UP000078084"/>
    </source>
</evidence>
<comment type="caution">
    <text evidence="1">The sequence shown here is derived from an EMBL/GenBank/DDBJ whole genome shotgun (WGS) entry which is preliminary data.</text>
</comment>
<evidence type="ECO:0000313" key="1">
    <source>
        <dbReference type="EMBL" id="KKO73154.1"/>
    </source>
</evidence>
<dbReference type="STRING" id="206506.AAV32_02355"/>
<dbReference type="Proteomes" id="UP000078084">
    <property type="component" value="Unassembled WGS sequence"/>
</dbReference>
<name>A0A171KW87_9BURK</name>
<organism evidence="1 2">
    <name type="scientific">Kerstersia gyiorum</name>
    <dbReference type="NCBI Taxonomy" id="206506"/>
    <lineage>
        <taxon>Bacteria</taxon>
        <taxon>Pseudomonadati</taxon>
        <taxon>Pseudomonadota</taxon>
        <taxon>Betaproteobacteria</taxon>
        <taxon>Burkholderiales</taxon>
        <taxon>Alcaligenaceae</taxon>
        <taxon>Kerstersia</taxon>
    </lineage>
</organism>
<dbReference type="EMBL" id="LBNE01000001">
    <property type="protein sequence ID" value="KKO73154.1"/>
    <property type="molecule type" value="Genomic_DNA"/>
</dbReference>
<gene>
    <name evidence="1" type="ORF">AAV32_02355</name>
</gene>
<keyword evidence="2" id="KW-1185">Reference proteome</keyword>
<sequence>MAIPLHGQVCLRERMVAWAASLRRQPEPLAVTGAASLAAPAGGRVNAPQVAWATRSSGIVKNRYSG</sequence>
<reference evidence="1 2" key="1">
    <citation type="submission" date="2015-04" db="EMBL/GenBank/DDBJ databases">
        <title>Genome sequence of Kerstersia gyiorum CG1.</title>
        <authorList>
            <person name="Greninger A.L."/>
            <person name="Kozyreva V."/>
            <person name="Chaturvedi V."/>
        </authorList>
    </citation>
    <scope>NUCLEOTIDE SEQUENCE [LARGE SCALE GENOMIC DNA]</scope>
    <source>
        <strain evidence="1 2">CG1</strain>
    </source>
</reference>
<dbReference type="AlphaFoldDB" id="A0A171KW87"/>
<protein>
    <submittedName>
        <fullName evidence="1">Uncharacterized protein</fullName>
    </submittedName>
</protein>